<keyword evidence="1" id="KW-1133">Transmembrane helix</keyword>
<name>A0AA40KFJ6_9HYME</name>
<keyword evidence="1" id="KW-0812">Transmembrane</keyword>
<dbReference type="EMBL" id="JAHYIQ010000043">
    <property type="protein sequence ID" value="KAK1118313.1"/>
    <property type="molecule type" value="Genomic_DNA"/>
</dbReference>
<evidence type="ECO:0000256" key="1">
    <source>
        <dbReference type="SAM" id="Phobius"/>
    </source>
</evidence>
<protein>
    <submittedName>
        <fullName evidence="2">Uncharacterized protein</fullName>
    </submittedName>
</protein>
<sequence>MQKPDLNVPNSPLKPFPIGMAIGALADIAIKLIISGYILAVVVYVNATGNWDKDDDLGTSLTCTVISGLYRRV</sequence>
<evidence type="ECO:0000313" key="3">
    <source>
        <dbReference type="Proteomes" id="UP001177670"/>
    </source>
</evidence>
<dbReference type="AlphaFoldDB" id="A0AA40KFJ6"/>
<feature type="transmembrane region" description="Helical" evidence="1">
    <location>
        <begin position="20"/>
        <end position="45"/>
    </location>
</feature>
<keyword evidence="3" id="KW-1185">Reference proteome</keyword>
<accession>A0AA40KFJ6</accession>
<gene>
    <name evidence="2" type="ORF">K0M31_015018</name>
</gene>
<organism evidence="2 3">
    <name type="scientific">Melipona bicolor</name>
    <dbReference type="NCBI Taxonomy" id="60889"/>
    <lineage>
        <taxon>Eukaryota</taxon>
        <taxon>Metazoa</taxon>
        <taxon>Ecdysozoa</taxon>
        <taxon>Arthropoda</taxon>
        <taxon>Hexapoda</taxon>
        <taxon>Insecta</taxon>
        <taxon>Pterygota</taxon>
        <taxon>Neoptera</taxon>
        <taxon>Endopterygota</taxon>
        <taxon>Hymenoptera</taxon>
        <taxon>Apocrita</taxon>
        <taxon>Aculeata</taxon>
        <taxon>Apoidea</taxon>
        <taxon>Anthophila</taxon>
        <taxon>Apidae</taxon>
        <taxon>Melipona</taxon>
    </lineage>
</organism>
<evidence type="ECO:0000313" key="2">
    <source>
        <dbReference type="EMBL" id="KAK1118313.1"/>
    </source>
</evidence>
<dbReference type="Proteomes" id="UP001177670">
    <property type="component" value="Unassembled WGS sequence"/>
</dbReference>
<comment type="caution">
    <text evidence="2">The sequence shown here is derived from an EMBL/GenBank/DDBJ whole genome shotgun (WGS) entry which is preliminary data.</text>
</comment>
<keyword evidence="1" id="KW-0472">Membrane</keyword>
<proteinExistence type="predicted"/>
<reference evidence="2" key="1">
    <citation type="submission" date="2021-10" db="EMBL/GenBank/DDBJ databases">
        <title>Melipona bicolor Genome sequencing and assembly.</title>
        <authorList>
            <person name="Araujo N.S."/>
            <person name="Arias M.C."/>
        </authorList>
    </citation>
    <scope>NUCLEOTIDE SEQUENCE</scope>
    <source>
        <strain evidence="2">USP_2M_L1-L4_2017</strain>
        <tissue evidence="2">Whole body</tissue>
    </source>
</reference>